<dbReference type="OrthoDB" id="1522765at2"/>
<dbReference type="Pfam" id="PF00144">
    <property type="entry name" value="Beta-lactamase"/>
    <property type="match status" value="1"/>
</dbReference>
<name>A0A2A8D2X2_9BACT</name>
<gene>
    <name evidence="2" type="ORF">CRI94_03170</name>
</gene>
<evidence type="ECO:0000313" key="3">
    <source>
        <dbReference type="Proteomes" id="UP000220102"/>
    </source>
</evidence>
<protein>
    <recommendedName>
        <fullName evidence="1">Beta-lactamase-related domain-containing protein</fullName>
    </recommendedName>
</protein>
<keyword evidence="3" id="KW-1185">Reference proteome</keyword>
<dbReference type="AlphaFoldDB" id="A0A2A8D2X2"/>
<dbReference type="InterPro" id="IPR012338">
    <property type="entry name" value="Beta-lactam/transpept-like"/>
</dbReference>
<dbReference type="InterPro" id="IPR001466">
    <property type="entry name" value="Beta-lactam-related"/>
</dbReference>
<dbReference type="EMBL" id="PDEQ01000001">
    <property type="protein sequence ID" value="PEN15295.1"/>
    <property type="molecule type" value="Genomic_DNA"/>
</dbReference>
<accession>A0A2A8D2X2</accession>
<dbReference type="RefSeq" id="WP_098074194.1">
    <property type="nucleotide sequence ID" value="NZ_PDEQ01000001.1"/>
</dbReference>
<dbReference type="Proteomes" id="UP000220102">
    <property type="component" value="Unassembled WGS sequence"/>
</dbReference>
<evidence type="ECO:0000313" key="2">
    <source>
        <dbReference type="EMBL" id="PEN15295.1"/>
    </source>
</evidence>
<proteinExistence type="predicted"/>
<comment type="caution">
    <text evidence="2">The sequence shown here is derived from an EMBL/GenBank/DDBJ whole genome shotgun (WGS) entry which is preliminary data.</text>
</comment>
<dbReference type="Gene3D" id="2.60.120.380">
    <property type="match status" value="1"/>
</dbReference>
<organism evidence="2 3">
    <name type="scientific">Longibacter salinarum</name>
    <dbReference type="NCBI Taxonomy" id="1850348"/>
    <lineage>
        <taxon>Bacteria</taxon>
        <taxon>Pseudomonadati</taxon>
        <taxon>Rhodothermota</taxon>
        <taxon>Rhodothermia</taxon>
        <taxon>Rhodothermales</taxon>
        <taxon>Salisaetaceae</taxon>
        <taxon>Longibacter</taxon>
    </lineage>
</organism>
<dbReference type="SUPFAM" id="SSF56601">
    <property type="entry name" value="beta-lactamase/transpeptidase-like"/>
    <property type="match status" value="1"/>
</dbReference>
<sequence length="678" mass="74113">MFRQLNDRAAIICLLVVVLAASVIGIPQATAQTAGRTLSVSESVADSLGEDDMHRYSVSLDAGQFVFGTANQESVDVVIEVIAPDSSTVVQIDMSGEGPEPFNFESEAKGVYELVVTPFEKDTGRYTLRLDGIEPIAETPEARVEQLAYRLTGDAPGLLVGVVRNGELTYSGAFGMADLTAEAPFTVDTPSNIGSVSKQFTAMAVLLLEHEGKLSLDDPVTKHLPEVKAFEDTVRIRHLLTHTSGYREIMNTAVMSGIRIEKGDFIDDDMTYEVIQRQPELQNSPGARWNYNNTGYQLLARIVAKVSGMSFPTYMNENVFQPLGMTNTLVRAPRSEIVPHAAQGYVMEDGEYREGFDLPASMGAGGMYTTLGDLAKWIDNFDTHELGGSEAYEKMTTPYVLASGDTTEYGLGLFVQKRHGLNVIQHGGSDLAHRAQLTYFPDLDAGFILMSNNAMVPGSLPQDVAEVFFGDAMELESDTAPADEATSDSSTFDPAEMTPQRFETFAGRYELDNVSGFVLTFTQEEGTFYVQATGQPKLEIVPVGPKEFDLIAVEARVEFRDVADGKAQALTLYQNGEQPASRIEAKPWEPAADSLAAYAGNYYSDELQTTYTMVVEDGVLVLTHARLDDIELRPTKEDRFSGTFPVTNIEFVRGDNGSIVGFDAGNGRTEGVHFERME</sequence>
<dbReference type="PANTHER" id="PTHR46825:SF9">
    <property type="entry name" value="BETA-LACTAMASE-RELATED DOMAIN-CONTAINING PROTEIN"/>
    <property type="match status" value="1"/>
</dbReference>
<evidence type="ECO:0000259" key="1">
    <source>
        <dbReference type="Pfam" id="PF00144"/>
    </source>
</evidence>
<dbReference type="PANTHER" id="PTHR46825">
    <property type="entry name" value="D-ALANYL-D-ALANINE-CARBOXYPEPTIDASE/ENDOPEPTIDASE AMPH"/>
    <property type="match status" value="1"/>
</dbReference>
<feature type="domain" description="Beta-lactamase-related" evidence="1">
    <location>
        <begin position="153"/>
        <end position="453"/>
    </location>
</feature>
<dbReference type="InterPro" id="IPR050491">
    <property type="entry name" value="AmpC-like"/>
</dbReference>
<dbReference type="Gene3D" id="3.40.710.10">
    <property type="entry name" value="DD-peptidase/beta-lactamase superfamily"/>
    <property type="match status" value="1"/>
</dbReference>
<reference evidence="2 3" key="1">
    <citation type="submission" date="2017-10" db="EMBL/GenBank/DDBJ databases">
        <title>Draft genome of Longibacter Salinarum.</title>
        <authorList>
            <person name="Goh K.M."/>
            <person name="Shamsir M.S."/>
            <person name="Lim S.W."/>
        </authorList>
    </citation>
    <scope>NUCLEOTIDE SEQUENCE [LARGE SCALE GENOMIC DNA]</scope>
    <source>
        <strain evidence="2 3">KCTC 52045</strain>
    </source>
</reference>